<evidence type="ECO:0000256" key="2">
    <source>
        <dbReference type="ARBA" id="ARBA00022448"/>
    </source>
</evidence>
<evidence type="ECO:0000313" key="12">
    <source>
        <dbReference type="Proteomes" id="UP000468650"/>
    </source>
</evidence>
<keyword evidence="7 8" id="KW-0186">Copper</keyword>
<dbReference type="InterPro" id="IPR000923">
    <property type="entry name" value="BlueCu_1"/>
</dbReference>
<dbReference type="GO" id="GO:0005507">
    <property type="term" value="F:copper ion binding"/>
    <property type="evidence" value="ECO:0007669"/>
    <property type="project" value="InterPro"/>
</dbReference>
<keyword evidence="6" id="KW-0249">Electron transport</keyword>
<evidence type="ECO:0000256" key="8">
    <source>
        <dbReference type="PIRSR" id="PIRSR602386-1"/>
    </source>
</evidence>
<feature type="domain" description="LTD" evidence="10">
    <location>
        <begin position="1214"/>
        <end position="1347"/>
    </location>
</feature>
<evidence type="ECO:0000256" key="5">
    <source>
        <dbReference type="ARBA" id="ARBA00022764"/>
    </source>
</evidence>
<evidence type="ECO:0000313" key="11">
    <source>
        <dbReference type="EMBL" id="KAB2813701.1"/>
    </source>
</evidence>
<dbReference type="OrthoDB" id="1081439at2"/>
<sequence>MRKLYTLLLTSLSIFALAQTGHTVLVGSGGNNFSPSALTINQGDTVYFDCVSGFHNVDGTTSSYPNNPVGFGNGAAASAPWMYQFVFNTPGTYDYDCTPHVGLGMVGTITVNAVTPPLSGMVSQSFEGSDTWTYTNTPATYNTSGDIWDIVSSLSSISPSDGSMFWGMQDLNNGNGGGAFDHILEFDPVDVSGVTNGYVEFDYYTIGFDSSDSLRYILEFDNGTTWGPATQLTKDSQGWITESVQIPASAQYVRLQIIGYQNGGTDYAGIDNVRIAQGPPVPLEPISAITPNDMNNVPTRDGDTVYVGGTVFTIDYDGSAGYSFYIQDGTDGINIFNFNDLPNYTNPQIGDSIEVFGRVDFFNGLTEIFADSINLVSTGNSVGMPMVVTTLDETTESSFIRMNNMMIANPSQWSTSGGSFNVDITDGTNTFTMRIDSDCEIAGTPVPTGMFDVIGVGGQFDGSSPYTSGYQIFPRIAEDIAYHYVSLDTINAVDANGVASHDGDTVLATGTVFTVDYDGNTGYSFFMQDATGGINIFNFNDVSGYQVNLGDSIRVWGRVDQFNGLTEIVPDSIQLIASGKNVGAPLVVTTLDESTESEFIRMNGMTLATPSQWSTSGGSFNVDITDGTNTFTMRIDSDVNIHGTPAPTGTFDVIGVGSQFDSSNPYTSGYQILPRFTADIIPAGAVRSIDPIVTVDPADANGLALRDGDTVAIRGVVFTDDFDGNTGYSFFIQDATGGVNVWDFADQPNYLTPMRGDSLEIIGTVTQFNGLIEVQPDTIITLGTGTINGPTVVTTLGEMTEGEFIRMNNVSLVNPSQWQTSGSFNVDITDGTNTYTMRIDSDANFGTFPAPSGAFDVIGAGSQFDNSNPYTSGYQILPRDTNDIILVAPTTPTVNFVSSLVSVSESAGTVDVDLYINPTVGTAETVDLQVTLGPGVTIPGDGSITPMPNITTGIFTLNVPANGDTVSFQVSIVDDIITESNEYIDITINSVSSGLTAGIIDSMRFEVIDNDIFIPTYTIDQIDGRDADCAIDSLLSYVRLNAVVVGVDLQGAASSNSAFTIWDGEGFGVFAGGLNFTVNEGDSITLVGELDEFNGLAQIYPDSIRVLKSGSTLPTPVVITSLDETTESELVRFNNAELVDPSQWSLTGSFNADITNGTDTITMRIDSDVNISGTPAPIGKFDVIGIGGQFDNSTPRCDGYQLLPRYLMDIILPEPPTYDLHISEVMANSNDPNGLNFDWFEITNYSTTETYNLENFSFDDNSEIDGLNVLPNVSIAPGEAIIVFEGTAADEAAWIQNWNIVNGAPQIVAVDELLNGSFPGLSSTSDAVVLYDSSSNVIEICKVDYNSTLPGQSLEFDTACAFVGFAVDGTNGAHTADGGDVGSPGNVAPGIGLAEAQLSSIRIYPNPAVQNIFVDMPFEGVKAITLMDIRGAVVEVLQTEETLLNMDLAKFDAGVYMLQIESGDAQRTVRVILQ</sequence>
<feature type="binding site" evidence="8">
    <location>
        <position position="105"/>
    </location>
    <ligand>
        <name>Cu cation</name>
        <dbReference type="ChEBI" id="CHEBI:23378"/>
    </ligand>
</feature>
<dbReference type="InterPro" id="IPR012340">
    <property type="entry name" value="NA-bd_OB-fold"/>
</dbReference>
<dbReference type="SUPFAM" id="SSF141072">
    <property type="entry name" value="CalX-like"/>
    <property type="match status" value="1"/>
</dbReference>
<dbReference type="GO" id="GO:0009055">
    <property type="term" value="F:electron transfer activity"/>
    <property type="evidence" value="ECO:0007669"/>
    <property type="project" value="InterPro"/>
</dbReference>
<dbReference type="NCBIfam" id="TIGR04183">
    <property type="entry name" value="Por_Secre_tail"/>
    <property type="match status" value="1"/>
</dbReference>
<keyword evidence="2" id="KW-0813">Transport</keyword>
<reference evidence="11 12" key="1">
    <citation type="submission" date="2019-09" db="EMBL/GenBank/DDBJ databases">
        <title>Genomes of family Cryomorphaceae.</title>
        <authorList>
            <person name="Bowman J.P."/>
        </authorList>
    </citation>
    <scope>NUCLEOTIDE SEQUENCE [LARGE SCALE GENOMIC DNA]</scope>
    <source>
        <strain evidence="11 12">LMG 25704</strain>
    </source>
</reference>
<feature type="binding site" evidence="8">
    <location>
        <position position="100"/>
    </location>
    <ligand>
        <name>Cu cation</name>
        <dbReference type="ChEBI" id="CHEBI:23378"/>
    </ligand>
</feature>
<dbReference type="InterPro" id="IPR001322">
    <property type="entry name" value="Lamin_tail_dom"/>
</dbReference>
<dbReference type="Pfam" id="PF18962">
    <property type="entry name" value="Por_Secre_tail"/>
    <property type="match status" value="1"/>
</dbReference>
<dbReference type="InterPro" id="IPR043744">
    <property type="entry name" value="DUF5689"/>
</dbReference>
<evidence type="ECO:0000256" key="1">
    <source>
        <dbReference type="ARBA" id="ARBA00004418"/>
    </source>
</evidence>
<feature type="binding site" evidence="8">
    <location>
        <position position="97"/>
    </location>
    <ligand>
        <name>Cu cation</name>
        <dbReference type="ChEBI" id="CHEBI:23378"/>
    </ligand>
</feature>
<comment type="cofactor">
    <cofactor evidence="8">
        <name>Cu cation</name>
        <dbReference type="ChEBI" id="CHEBI:23378"/>
    </cofactor>
    <text evidence="8">Binds 1 copper ion per subunit.</text>
</comment>
<evidence type="ECO:0000259" key="10">
    <source>
        <dbReference type="PROSITE" id="PS51841"/>
    </source>
</evidence>
<dbReference type="PROSITE" id="PS51841">
    <property type="entry name" value="LTD"/>
    <property type="match status" value="1"/>
</dbReference>
<proteinExistence type="predicted"/>
<dbReference type="SUPFAM" id="SSF50249">
    <property type="entry name" value="Nucleic acid-binding proteins"/>
    <property type="match status" value="1"/>
</dbReference>
<comment type="caution">
    <text evidence="11">The sequence shown here is derived from an EMBL/GenBank/DDBJ whole genome shotgun (WGS) entry which is preliminary data.</text>
</comment>
<gene>
    <name evidence="11" type="ORF">F8C67_05950</name>
</gene>
<evidence type="ECO:0000256" key="7">
    <source>
        <dbReference type="ARBA" id="ARBA00023008"/>
    </source>
</evidence>
<dbReference type="Gene3D" id="2.60.40.2030">
    <property type="match status" value="1"/>
</dbReference>
<keyword evidence="5" id="KW-0574">Periplasm</keyword>
<dbReference type="InterPro" id="IPR026444">
    <property type="entry name" value="Secre_tail"/>
</dbReference>
<dbReference type="SUPFAM" id="SSF49503">
    <property type="entry name" value="Cupredoxins"/>
    <property type="match status" value="1"/>
</dbReference>
<comment type="subcellular location">
    <subcellularLocation>
        <location evidence="1">Periplasm</location>
    </subcellularLocation>
</comment>
<dbReference type="RefSeq" id="WP_151666903.1">
    <property type="nucleotide sequence ID" value="NZ_WBVO01000003.1"/>
</dbReference>
<evidence type="ECO:0000256" key="3">
    <source>
        <dbReference type="ARBA" id="ARBA00022723"/>
    </source>
</evidence>
<dbReference type="Pfam" id="PF00127">
    <property type="entry name" value="Copper-bind"/>
    <property type="match status" value="1"/>
</dbReference>
<feature type="chain" id="PRO_5026884953" evidence="9">
    <location>
        <begin position="19"/>
        <end position="1474"/>
    </location>
</feature>
<dbReference type="InterPro" id="IPR008972">
    <property type="entry name" value="Cupredoxin"/>
</dbReference>
<keyword evidence="4 9" id="KW-0732">Signal</keyword>
<organism evidence="11 12">
    <name type="scientific">Phaeocystidibacter luteus</name>
    <dbReference type="NCBI Taxonomy" id="911197"/>
    <lineage>
        <taxon>Bacteria</taxon>
        <taxon>Pseudomonadati</taxon>
        <taxon>Bacteroidota</taxon>
        <taxon>Flavobacteriia</taxon>
        <taxon>Flavobacteriales</taxon>
        <taxon>Phaeocystidibacteraceae</taxon>
        <taxon>Phaeocystidibacter</taxon>
    </lineage>
</organism>
<keyword evidence="3 8" id="KW-0479">Metal-binding</keyword>
<dbReference type="Gene3D" id="2.60.40.420">
    <property type="entry name" value="Cupredoxins - blue copper proteins"/>
    <property type="match status" value="1"/>
</dbReference>
<dbReference type="InterPro" id="IPR002386">
    <property type="entry name" value="Amicyanin/Pseudoazurin"/>
</dbReference>
<accession>A0A6N6RJE2</accession>
<feature type="binding site" evidence="8">
    <location>
        <position position="55"/>
    </location>
    <ligand>
        <name>Cu cation</name>
        <dbReference type="ChEBI" id="CHEBI:23378"/>
    </ligand>
</feature>
<protein>
    <submittedName>
        <fullName evidence="11">T9SS type A sorting domain-containing protein</fullName>
    </submittedName>
</protein>
<dbReference type="EMBL" id="WBVO01000003">
    <property type="protein sequence ID" value="KAB2813701.1"/>
    <property type="molecule type" value="Genomic_DNA"/>
</dbReference>
<dbReference type="GO" id="GO:0042597">
    <property type="term" value="C:periplasmic space"/>
    <property type="evidence" value="ECO:0007669"/>
    <property type="project" value="UniProtKB-SubCell"/>
</dbReference>
<evidence type="ECO:0000256" key="9">
    <source>
        <dbReference type="SAM" id="SignalP"/>
    </source>
</evidence>
<dbReference type="Pfam" id="PF18942">
    <property type="entry name" value="DUF5689"/>
    <property type="match status" value="1"/>
</dbReference>
<name>A0A6N6RJE2_9FLAO</name>
<dbReference type="PRINTS" id="PR00155">
    <property type="entry name" value="AMICYANIN"/>
</dbReference>
<dbReference type="Proteomes" id="UP000468650">
    <property type="component" value="Unassembled WGS sequence"/>
</dbReference>
<evidence type="ECO:0000256" key="6">
    <source>
        <dbReference type="ARBA" id="ARBA00022982"/>
    </source>
</evidence>
<keyword evidence="12" id="KW-1185">Reference proteome</keyword>
<dbReference type="InterPro" id="IPR038081">
    <property type="entry name" value="CalX-like_sf"/>
</dbReference>
<feature type="signal peptide" evidence="9">
    <location>
        <begin position="1"/>
        <end position="18"/>
    </location>
</feature>
<evidence type="ECO:0000256" key="4">
    <source>
        <dbReference type="ARBA" id="ARBA00022729"/>
    </source>
</evidence>